<dbReference type="STRING" id="1237149.C900_05780"/>
<dbReference type="EMBL" id="AMZN01000091">
    <property type="protein sequence ID" value="ELR68834.1"/>
    <property type="molecule type" value="Genomic_DNA"/>
</dbReference>
<proteinExistence type="predicted"/>
<dbReference type="AlphaFoldDB" id="L8JMV5"/>
<name>L8JMV5_9BACT</name>
<comment type="caution">
    <text evidence="1">The sequence shown here is derived from an EMBL/GenBank/DDBJ whole genome shotgun (WGS) entry which is preliminary data.</text>
</comment>
<sequence length="78" mass="9139">MVNGIDDWKWVQEKLLRYIYHENFWVAKNAITGLGDVARIHGKLDKRRVLEGLEKIENERLLGVKLSAIDDINMFVKD</sequence>
<organism evidence="1 2">
    <name type="scientific">Fulvivirga imtechensis AK7</name>
    <dbReference type="NCBI Taxonomy" id="1237149"/>
    <lineage>
        <taxon>Bacteria</taxon>
        <taxon>Pseudomonadati</taxon>
        <taxon>Bacteroidota</taxon>
        <taxon>Cytophagia</taxon>
        <taxon>Cytophagales</taxon>
        <taxon>Fulvivirgaceae</taxon>
        <taxon>Fulvivirga</taxon>
    </lineage>
</organism>
<dbReference type="eggNOG" id="ENOG5033B91">
    <property type="taxonomic scope" value="Bacteria"/>
</dbReference>
<dbReference type="InterPro" id="IPR049796">
    <property type="entry name" value="CdiI_Ct-like"/>
</dbReference>
<reference evidence="1 2" key="1">
    <citation type="submission" date="2012-12" db="EMBL/GenBank/DDBJ databases">
        <title>Genome assembly of Fulvivirga imtechensis AK7.</title>
        <authorList>
            <person name="Nupur N."/>
            <person name="Khatri I."/>
            <person name="Kumar R."/>
            <person name="Subramanian S."/>
            <person name="Pinnaka A."/>
        </authorList>
    </citation>
    <scope>NUCLEOTIDE SEQUENCE [LARGE SCALE GENOMIC DNA]</scope>
    <source>
        <strain evidence="1 2">AK7</strain>
    </source>
</reference>
<accession>L8JMV5</accession>
<dbReference type="Proteomes" id="UP000011135">
    <property type="component" value="Unassembled WGS sequence"/>
</dbReference>
<evidence type="ECO:0000313" key="2">
    <source>
        <dbReference type="Proteomes" id="UP000011135"/>
    </source>
</evidence>
<dbReference type="CDD" id="cd20694">
    <property type="entry name" value="CdiI_Ct-like"/>
    <property type="match status" value="1"/>
</dbReference>
<gene>
    <name evidence="1" type="ORF">C900_05780</name>
</gene>
<evidence type="ECO:0000313" key="1">
    <source>
        <dbReference type="EMBL" id="ELR68834.1"/>
    </source>
</evidence>
<evidence type="ECO:0008006" key="3">
    <source>
        <dbReference type="Google" id="ProtNLM"/>
    </source>
</evidence>
<protein>
    <recommendedName>
        <fullName evidence="3">HEAT repeat domain-containing protein</fullName>
    </recommendedName>
</protein>
<keyword evidence="2" id="KW-1185">Reference proteome</keyword>